<name>A0A7W7YIU0_9BACT</name>
<dbReference type="RefSeq" id="WP_184206288.1">
    <property type="nucleotide sequence ID" value="NZ_JACHIF010000002.1"/>
</dbReference>
<feature type="region of interest" description="Disordered" evidence="1">
    <location>
        <begin position="1"/>
        <end position="21"/>
    </location>
</feature>
<sequence length="799" mass="89639">MPAPRRSRSTQPAARPAPPLIPLGTVMREFESWRATQTGKPSRGILKDYWQKQDARYAQRPDYALWRELHGSDSPPQRRQDVTELSLRALKSPESPIFWAALTLLPEVLDLSALSSTKKDTLRQTLRQRLERDRLVPISRSPLASRLVLFLARSLLAREKTSFWQELQTLLQTATPGWKPGRKVDLNFWNQELPWPATQAHMARRLATVIHRQILDQLPSSKTIDAAELAPWHFTAWTLHRDARPASSPARGMELETLLAAASTARLGGDADQAARLTALVLHLLPPQAPESFLQRCRVAAWHLSEVGLCGHPALQVPFEDLPFPGDPPASEMGQAAAHQYLDAADPAHHHLTQEVQTDPLWDVLRRAGIVLHHPLAALSWVARKAQAYGLKKQHELLQAAATLAARHHRLLTLGRLLPYLPPSAETLLEYAQKLRQNQRRMPFLRDEELGQDCLRSLRHAWAKLEPEALQDPEHLFFLHETLHDRTVTTLRALPADLRLLALRHLHSRNQPSSLVQTLVADPRQMQQLEHQRQVELWSVATELRERAEWATTVWLSIVLRGEPNQGRYSLIIQGPSGRVIHHDRLRAQPSGELDLSPLISTVLQSLAQVSPEATQVLAAVDPALAHQPWAALLKAAGRDIAITLIPGWEWAFRVSRETASPATAPAEWRWPAAWPPTSPLDTLPALSNTVFLLPSADHCDADTRWAAAPKTDEGQDSPPMRSLQLGQYEQIFSGMPVTQGFLKQDLIRLSLAHNTLSFLSPAKVLNEAERKLFIQAPLIQATEFLRHGLPLTPPAMPK</sequence>
<accession>A0A7W7YIU0</accession>
<evidence type="ECO:0000313" key="3">
    <source>
        <dbReference type="Proteomes" id="UP000534294"/>
    </source>
</evidence>
<dbReference type="AlphaFoldDB" id="A0A7W7YIU0"/>
<protein>
    <submittedName>
        <fullName evidence="2">Uncharacterized protein</fullName>
    </submittedName>
</protein>
<proteinExistence type="predicted"/>
<dbReference type="EMBL" id="JACHIF010000002">
    <property type="protein sequence ID" value="MBB5036911.1"/>
    <property type="molecule type" value="Genomic_DNA"/>
</dbReference>
<evidence type="ECO:0000313" key="2">
    <source>
        <dbReference type="EMBL" id="MBB5036911.1"/>
    </source>
</evidence>
<dbReference type="Proteomes" id="UP000534294">
    <property type="component" value="Unassembled WGS sequence"/>
</dbReference>
<gene>
    <name evidence="2" type="ORF">HNQ64_001153</name>
</gene>
<reference evidence="2 3" key="1">
    <citation type="submission" date="2020-08" db="EMBL/GenBank/DDBJ databases">
        <title>Genomic Encyclopedia of Type Strains, Phase IV (KMG-IV): sequencing the most valuable type-strain genomes for metagenomic binning, comparative biology and taxonomic classification.</title>
        <authorList>
            <person name="Goeker M."/>
        </authorList>
    </citation>
    <scope>NUCLEOTIDE SEQUENCE [LARGE SCALE GENOMIC DNA]</scope>
    <source>
        <strain evidence="2 3">DSM 12251</strain>
    </source>
</reference>
<comment type="caution">
    <text evidence="2">The sequence shown here is derived from an EMBL/GenBank/DDBJ whole genome shotgun (WGS) entry which is preliminary data.</text>
</comment>
<keyword evidence="3" id="KW-1185">Reference proteome</keyword>
<organism evidence="2 3">
    <name type="scientific">Prosthecobacter dejongeii</name>
    <dbReference type="NCBI Taxonomy" id="48465"/>
    <lineage>
        <taxon>Bacteria</taxon>
        <taxon>Pseudomonadati</taxon>
        <taxon>Verrucomicrobiota</taxon>
        <taxon>Verrucomicrobiia</taxon>
        <taxon>Verrucomicrobiales</taxon>
        <taxon>Verrucomicrobiaceae</taxon>
        <taxon>Prosthecobacter</taxon>
    </lineage>
</organism>
<evidence type="ECO:0000256" key="1">
    <source>
        <dbReference type="SAM" id="MobiDB-lite"/>
    </source>
</evidence>